<dbReference type="AlphaFoldDB" id="A0A8R2D231"/>
<keyword evidence="3 6" id="KW-0371">Homeobox</keyword>
<dbReference type="PROSITE" id="PS00027">
    <property type="entry name" value="HOMEOBOX_1"/>
    <property type="match status" value="1"/>
</dbReference>
<dbReference type="OrthoDB" id="6159439at2759"/>
<evidence type="ECO:0000313" key="9">
    <source>
        <dbReference type="EnsemblMetazoa" id="XP_016657645.1"/>
    </source>
</evidence>
<dbReference type="KEGG" id="api:107882951"/>
<dbReference type="InterPro" id="IPR052497">
    <property type="entry name" value="H2.0_Homeobox_TF"/>
</dbReference>
<dbReference type="CDD" id="cd00086">
    <property type="entry name" value="homeodomain"/>
    <property type="match status" value="1"/>
</dbReference>
<comment type="similarity">
    <text evidence="5">Belongs to the H2.0 homeobox family.</text>
</comment>
<evidence type="ECO:0000256" key="2">
    <source>
        <dbReference type="ARBA" id="ARBA00023125"/>
    </source>
</evidence>
<evidence type="ECO:0000256" key="5">
    <source>
        <dbReference type="ARBA" id="ARBA00038504"/>
    </source>
</evidence>
<dbReference type="RefSeq" id="XP_016657645.1">
    <property type="nucleotide sequence ID" value="XM_016802156.2"/>
</dbReference>
<feature type="DNA-binding region" description="Homeobox" evidence="6">
    <location>
        <begin position="45"/>
        <end position="98"/>
    </location>
</feature>
<evidence type="ECO:0000256" key="1">
    <source>
        <dbReference type="ARBA" id="ARBA00004123"/>
    </source>
</evidence>
<organism evidence="9 10">
    <name type="scientific">Acyrthosiphon pisum</name>
    <name type="common">Pea aphid</name>
    <dbReference type="NCBI Taxonomy" id="7029"/>
    <lineage>
        <taxon>Eukaryota</taxon>
        <taxon>Metazoa</taxon>
        <taxon>Ecdysozoa</taxon>
        <taxon>Arthropoda</taxon>
        <taxon>Hexapoda</taxon>
        <taxon>Insecta</taxon>
        <taxon>Pterygota</taxon>
        <taxon>Neoptera</taxon>
        <taxon>Paraneoptera</taxon>
        <taxon>Hemiptera</taxon>
        <taxon>Sternorrhyncha</taxon>
        <taxon>Aphidomorpha</taxon>
        <taxon>Aphidoidea</taxon>
        <taxon>Aphididae</taxon>
        <taxon>Macrosiphini</taxon>
        <taxon>Acyrthosiphon</taxon>
    </lineage>
</organism>
<sequence>MDRRQSQACLQVTDPLNFGIDRILNTNTDSDRSTNKKGKCIGRAVFTVTQKNWLEYYFQMEKYITKQNRKILASSLGLTDLQVKVWFQNRRMKWRHTTAATSLSK</sequence>
<name>A0A8R2D231_ACYPI</name>
<evidence type="ECO:0000256" key="3">
    <source>
        <dbReference type="ARBA" id="ARBA00023155"/>
    </source>
</evidence>
<dbReference type="PROSITE" id="PS50071">
    <property type="entry name" value="HOMEOBOX_2"/>
    <property type="match status" value="1"/>
</dbReference>
<dbReference type="SUPFAM" id="SSF46689">
    <property type="entry name" value="Homeodomain-like"/>
    <property type="match status" value="1"/>
</dbReference>
<dbReference type="Proteomes" id="UP000007819">
    <property type="component" value="Chromosome A1"/>
</dbReference>
<dbReference type="InterPro" id="IPR001356">
    <property type="entry name" value="HD"/>
</dbReference>
<dbReference type="GO" id="GO:0005634">
    <property type="term" value="C:nucleus"/>
    <property type="evidence" value="ECO:0007669"/>
    <property type="project" value="UniProtKB-SubCell"/>
</dbReference>
<dbReference type="OMA" id="RMECEQG"/>
<dbReference type="Pfam" id="PF00046">
    <property type="entry name" value="Homeodomain"/>
    <property type="match status" value="1"/>
</dbReference>
<evidence type="ECO:0000313" key="10">
    <source>
        <dbReference type="Proteomes" id="UP000007819"/>
    </source>
</evidence>
<evidence type="ECO:0000256" key="7">
    <source>
        <dbReference type="RuleBase" id="RU000682"/>
    </source>
</evidence>
<dbReference type="PANTHER" id="PTHR46808:SF1">
    <property type="entry name" value="H2.0-LIKE HOMEOBOX PROTEIN"/>
    <property type="match status" value="1"/>
</dbReference>
<dbReference type="GO" id="GO:0000981">
    <property type="term" value="F:DNA-binding transcription factor activity, RNA polymerase II-specific"/>
    <property type="evidence" value="ECO:0007669"/>
    <property type="project" value="InterPro"/>
</dbReference>
<dbReference type="Gene3D" id="1.10.10.60">
    <property type="entry name" value="Homeodomain-like"/>
    <property type="match status" value="1"/>
</dbReference>
<dbReference type="PANTHER" id="PTHR46808">
    <property type="entry name" value="H2.0-LIKE HOMEOBOX PROTEIN"/>
    <property type="match status" value="1"/>
</dbReference>
<dbReference type="PRINTS" id="PR00031">
    <property type="entry name" value="HTHREPRESSR"/>
</dbReference>
<dbReference type="GO" id="GO:0043565">
    <property type="term" value="F:sequence-specific DNA binding"/>
    <property type="evidence" value="ECO:0007669"/>
    <property type="project" value="TreeGrafter"/>
</dbReference>
<accession>A0A8R2D231</accession>
<dbReference type="InterPro" id="IPR009057">
    <property type="entry name" value="Homeodomain-like_sf"/>
</dbReference>
<keyword evidence="4 6" id="KW-0539">Nucleus</keyword>
<comment type="subcellular location">
    <subcellularLocation>
        <location evidence="1 6 7">Nucleus</location>
    </subcellularLocation>
</comment>
<dbReference type="InterPro" id="IPR017970">
    <property type="entry name" value="Homeobox_CS"/>
</dbReference>
<reference evidence="9" key="2">
    <citation type="submission" date="2022-06" db="UniProtKB">
        <authorList>
            <consortium name="EnsemblMetazoa"/>
        </authorList>
    </citation>
    <scope>IDENTIFICATION</scope>
</reference>
<reference evidence="10" key="1">
    <citation type="submission" date="2010-06" db="EMBL/GenBank/DDBJ databases">
        <authorList>
            <person name="Jiang H."/>
            <person name="Abraham K."/>
            <person name="Ali S."/>
            <person name="Alsbrooks S.L."/>
            <person name="Anim B.N."/>
            <person name="Anosike U.S."/>
            <person name="Attaway T."/>
            <person name="Bandaranaike D.P."/>
            <person name="Battles P.K."/>
            <person name="Bell S.N."/>
            <person name="Bell A.V."/>
            <person name="Beltran B."/>
            <person name="Bickham C."/>
            <person name="Bustamante Y."/>
            <person name="Caleb T."/>
            <person name="Canada A."/>
            <person name="Cardenas V."/>
            <person name="Carter K."/>
            <person name="Chacko J."/>
            <person name="Chandrabose M.N."/>
            <person name="Chavez D."/>
            <person name="Chavez A."/>
            <person name="Chen L."/>
            <person name="Chu H.-S."/>
            <person name="Claassen K.J."/>
            <person name="Cockrell R."/>
            <person name="Collins M."/>
            <person name="Cooper J.A."/>
            <person name="Cree A."/>
            <person name="Curry S.M."/>
            <person name="Da Y."/>
            <person name="Dao M.D."/>
            <person name="Das B."/>
            <person name="Davila M.-L."/>
            <person name="Davy-Carroll L."/>
            <person name="Denson S."/>
            <person name="Dinh H."/>
            <person name="Ebong V.E."/>
            <person name="Edwards J.R."/>
            <person name="Egan A."/>
            <person name="El-Daye J."/>
            <person name="Escobedo L."/>
            <person name="Fernandez S."/>
            <person name="Fernando P.R."/>
            <person name="Flagg N."/>
            <person name="Forbes L.D."/>
            <person name="Fowler R.G."/>
            <person name="Fu Q."/>
            <person name="Gabisi R.A."/>
            <person name="Ganer J."/>
            <person name="Garbino Pronczuk A."/>
            <person name="Garcia R.M."/>
            <person name="Garner T."/>
            <person name="Garrett T.E."/>
            <person name="Gonzalez D.A."/>
            <person name="Hamid H."/>
            <person name="Hawkins E.S."/>
            <person name="Hirani K."/>
            <person name="Hogues M.E."/>
            <person name="Hollins B."/>
            <person name="Hsiao C.-H."/>
            <person name="Jabil R."/>
            <person name="James M.L."/>
            <person name="Jhangiani S.N."/>
            <person name="Johnson B."/>
            <person name="Johnson Q."/>
            <person name="Joshi V."/>
            <person name="Kalu J.B."/>
            <person name="Kam C."/>
            <person name="Kashfia A."/>
            <person name="Keebler J."/>
            <person name="Kisamo H."/>
            <person name="Kovar C.L."/>
            <person name="Lago L.A."/>
            <person name="Lai C.-Y."/>
            <person name="Laidlaw J."/>
            <person name="Lara F."/>
            <person name="Le T.-K."/>
            <person name="Lee S.L."/>
            <person name="Legall F.H."/>
            <person name="Lemon S.J."/>
            <person name="Lewis L.R."/>
            <person name="Li B."/>
            <person name="Liu Y."/>
            <person name="Liu Y.-S."/>
            <person name="Lopez J."/>
            <person name="Lozado R.J."/>
            <person name="Lu J."/>
            <person name="Madu R.C."/>
            <person name="Maheshwari M."/>
            <person name="Maheshwari R."/>
            <person name="Malloy K."/>
            <person name="Martinez E."/>
            <person name="Mathew T."/>
            <person name="Mercado I.C."/>
            <person name="Mercado C."/>
            <person name="Meyer B."/>
            <person name="Montgomery K."/>
            <person name="Morgan M.B."/>
            <person name="Munidasa M."/>
            <person name="Nazareth L.V."/>
            <person name="Nelson J."/>
            <person name="Ng B.M."/>
            <person name="Nguyen N.B."/>
            <person name="Nguyen P.Q."/>
            <person name="Nguyen T."/>
            <person name="Obregon M."/>
            <person name="Okwuonu G.O."/>
            <person name="Onwere C.G."/>
            <person name="Orozco G."/>
            <person name="Parra A."/>
            <person name="Patel S."/>
            <person name="Patil S."/>
            <person name="Perez A."/>
            <person name="Perez Y."/>
            <person name="Pham C."/>
            <person name="Primus E.L."/>
            <person name="Pu L.-L."/>
            <person name="Puazo M."/>
            <person name="Qin X."/>
            <person name="Quiroz J.B."/>
            <person name="Reese J."/>
            <person name="Richards S."/>
            <person name="Rives C.M."/>
            <person name="Robberts R."/>
            <person name="Ruiz S.J."/>
            <person name="Ruiz M.J."/>
            <person name="Santibanez J."/>
            <person name="Schneider B.W."/>
            <person name="Sisson I."/>
            <person name="Smith M."/>
            <person name="Sodergren E."/>
            <person name="Song X.-Z."/>
            <person name="Song B.B."/>
            <person name="Summersgill H."/>
            <person name="Thelus R."/>
            <person name="Thornton R.D."/>
            <person name="Trejos Z.Y."/>
            <person name="Usmani K."/>
            <person name="Vattathil S."/>
            <person name="Villasana D."/>
            <person name="Walker D.L."/>
            <person name="Wang S."/>
            <person name="Wang K."/>
            <person name="White C.S."/>
            <person name="Williams A.C."/>
            <person name="Williamson J."/>
            <person name="Wilson K."/>
            <person name="Woghiren I.O."/>
            <person name="Woodworth J.R."/>
            <person name="Worley K.C."/>
            <person name="Wright R.A."/>
            <person name="Wu W."/>
            <person name="Young L."/>
            <person name="Zhang L."/>
            <person name="Zhang J."/>
            <person name="Zhu Y."/>
            <person name="Muzny D.M."/>
            <person name="Weinstock G."/>
            <person name="Gibbs R.A."/>
        </authorList>
    </citation>
    <scope>NUCLEOTIDE SEQUENCE [LARGE SCALE GENOMIC DNA]</scope>
    <source>
        <strain evidence="10">LSR1</strain>
    </source>
</reference>
<dbReference type="PRINTS" id="PR00024">
    <property type="entry name" value="HOMEOBOX"/>
</dbReference>
<dbReference type="SMART" id="SM00389">
    <property type="entry name" value="HOX"/>
    <property type="match status" value="1"/>
</dbReference>
<dbReference type="InterPro" id="IPR000047">
    <property type="entry name" value="HTH_motif"/>
</dbReference>
<protein>
    <recommendedName>
        <fullName evidence="8">Homeobox domain-containing protein</fullName>
    </recommendedName>
</protein>
<evidence type="ECO:0000259" key="8">
    <source>
        <dbReference type="PROSITE" id="PS50071"/>
    </source>
</evidence>
<keyword evidence="2 6" id="KW-0238">DNA-binding</keyword>
<evidence type="ECO:0000256" key="4">
    <source>
        <dbReference type="ARBA" id="ARBA00023242"/>
    </source>
</evidence>
<evidence type="ECO:0000256" key="6">
    <source>
        <dbReference type="PROSITE-ProRule" id="PRU00108"/>
    </source>
</evidence>
<feature type="domain" description="Homeobox" evidence="8">
    <location>
        <begin position="43"/>
        <end position="97"/>
    </location>
</feature>
<dbReference type="InterPro" id="IPR020479">
    <property type="entry name" value="HD_metazoa"/>
</dbReference>
<proteinExistence type="inferred from homology"/>
<dbReference type="GeneID" id="107882951"/>
<keyword evidence="10" id="KW-1185">Reference proteome</keyword>
<dbReference type="EnsemblMetazoa" id="XM_016802156.2">
    <property type="protein sequence ID" value="XP_016657645.1"/>
    <property type="gene ID" value="LOC107882951"/>
</dbReference>